<keyword evidence="1" id="KW-0809">Transit peptide</keyword>
<dbReference type="Proteomes" id="UP001055439">
    <property type="component" value="Chromosome 8"/>
</dbReference>
<dbReference type="GO" id="GO:0042803">
    <property type="term" value="F:protein homodimerization activity"/>
    <property type="evidence" value="ECO:0007669"/>
    <property type="project" value="UniProtKB-ARBA"/>
</dbReference>
<evidence type="ECO:0000313" key="4">
    <source>
        <dbReference type="Proteomes" id="UP001055439"/>
    </source>
</evidence>
<dbReference type="InterPro" id="IPR039206">
    <property type="entry name" value="MORF/ORRM1/DAG-like"/>
</dbReference>
<dbReference type="GO" id="GO:0016554">
    <property type="term" value="P:cytidine to uridine editing"/>
    <property type="evidence" value="ECO:0007669"/>
    <property type="project" value="InterPro"/>
</dbReference>
<dbReference type="PANTHER" id="PTHR31346">
    <property type="entry name" value="MULTIPLE ORGANELLAR RNA EDITING FACTOR 2, CHLOROPLASTIC-RELATED-RELATED"/>
    <property type="match status" value="1"/>
</dbReference>
<dbReference type="PANTHER" id="PTHR31346:SF1">
    <property type="entry name" value="MULTIPLE ORGANELLAR RNA EDITING FACTOR 3, MITOCHONDRIAL"/>
    <property type="match status" value="1"/>
</dbReference>
<organism evidence="3 4">
    <name type="scientific">Musa troglodytarum</name>
    <name type="common">fe'i banana</name>
    <dbReference type="NCBI Taxonomy" id="320322"/>
    <lineage>
        <taxon>Eukaryota</taxon>
        <taxon>Viridiplantae</taxon>
        <taxon>Streptophyta</taxon>
        <taxon>Embryophyta</taxon>
        <taxon>Tracheophyta</taxon>
        <taxon>Spermatophyta</taxon>
        <taxon>Magnoliopsida</taxon>
        <taxon>Liliopsida</taxon>
        <taxon>Zingiberales</taxon>
        <taxon>Musaceae</taxon>
        <taxon>Musa</taxon>
    </lineage>
</organism>
<dbReference type="EMBL" id="CP097510">
    <property type="protein sequence ID" value="URE30708.1"/>
    <property type="molecule type" value="Genomic_DNA"/>
</dbReference>
<name>A0A9E7HJC1_9LILI</name>
<dbReference type="OrthoDB" id="1913091at2759"/>
<dbReference type="InterPro" id="IPR037045">
    <property type="entry name" value="S8pro/Inhibitor_I9_sf"/>
</dbReference>
<dbReference type="AlphaFoldDB" id="A0A9E7HJC1"/>
<gene>
    <name evidence="3" type="ORF">MUK42_16646</name>
</gene>
<dbReference type="Gene3D" id="3.30.70.80">
    <property type="entry name" value="Peptidase S8 propeptide/proteinase inhibitor I9"/>
    <property type="match status" value="1"/>
</dbReference>
<evidence type="ECO:0000256" key="1">
    <source>
        <dbReference type="ARBA" id="ARBA00022946"/>
    </source>
</evidence>
<dbReference type="Pfam" id="PF21864">
    <property type="entry name" value="MORF_dom"/>
    <property type="match status" value="1"/>
</dbReference>
<dbReference type="FunFam" id="3.30.70.80:FF:000001">
    <property type="entry name" value="Multiple organellar RNA editing factor"/>
    <property type="match status" value="1"/>
</dbReference>
<reference evidence="3" key="1">
    <citation type="submission" date="2022-05" db="EMBL/GenBank/DDBJ databases">
        <title>The Musa troglodytarum L. genome provides insights into the mechanism of non-climacteric behaviour and enrichment of carotenoids.</title>
        <authorList>
            <person name="Wang J."/>
        </authorList>
    </citation>
    <scope>NUCLEOTIDE SEQUENCE</scope>
    <source>
        <tissue evidence="3">Leaf</tissue>
    </source>
</reference>
<evidence type="ECO:0000313" key="3">
    <source>
        <dbReference type="EMBL" id="URE30708.1"/>
    </source>
</evidence>
<dbReference type="GO" id="GO:0005739">
    <property type="term" value="C:mitochondrion"/>
    <property type="evidence" value="ECO:0007669"/>
    <property type="project" value="TreeGrafter"/>
</dbReference>
<evidence type="ECO:0000259" key="2">
    <source>
        <dbReference type="Pfam" id="PF21864"/>
    </source>
</evidence>
<feature type="domain" description="MORF/ORRM1/DAG-like MORF" evidence="2">
    <location>
        <begin position="130"/>
        <end position="219"/>
    </location>
</feature>
<proteinExistence type="predicted"/>
<dbReference type="InterPro" id="IPR054059">
    <property type="entry name" value="MORF/ORRM1/DAG-like_MORF"/>
</dbReference>
<dbReference type="GO" id="GO:0080156">
    <property type="term" value="P:mitochondrial mRNA modification"/>
    <property type="evidence" value="ECO:0007669"/>
    <property type="project" value="TreeGrafter"/>
</dbReference>
<protein>
    <submittedName>
        <fullName evidence="3">DAG protein</fullName>
    </submittedName>
</protein>
<sequence length="288" mass="31876">MKAAYRVRSDVSAHKWEMGLKRTRTQRRGLPSMAAVTRRGLSSLLSRVLSSHRFPLRSPLSHPPPPPLPSRLSASAATLEVPWLTSAVPRLVLARWKTTSGSGYSPLNDPSPNWSNRPPKETILLDGCDYEHWLIVMEFPQDAKPSEEEMIAAYVKTLAAVVGSEEEAKKKIYSVCTTTYTGFGALISEELSYKVKGLPGVLWVLPDSYLDVPNKDYGGWSSIGHSFGSMKGSKLEVGPDPGMIGDERQYELKEENQCRGGIGGKIRVNLAHSKCLRMGHQEEEIKAR</sequence>
<accession>A0A9E7HJC1</accession>
<keyword evidence="4" id="KW-1185">Reference proteome</keyword>